<evidence type="ECO:0000259" key="9">
    <source>
        <dbReference type="Pfam" id="PF08281"/>
    </source>
</evidence>
<evidence type="ECO:0000256" key="7">
    <source>
        <dbReference type="SAM" id="Phobius"/>
    </source>
</evidence>
<dbReference type="Proteomes" id="UP000224563">
    <property type="component" value="Unassembled WGS sequence"/>
</dbReference>
<reference evidence="10 11" key="2">
    <citation type="submission" date="2017-10" db="EMBL/GenBank/DDBJ databases">
        <authorList>
            <person name="Banno H."/>
            <person name="Chua N.-H."/>
        </authorList>
    </citation>
    <scope>NUCLEOTIDE SEQUENCE [LARGE SCALE GENOMIC DNA]</scope>
    <source>
        <strain evidence="10 11">JK623</strain>
    </source>
</reference>
<evidence type="ECO:0000259" key="8">
    <source>
        <dbReference type="Pfam" id="PF04542"/>
    </source>
</evidence>
<dbReference type="Pfam" id="PF08281">
    <property type="entry name" value="Sigma70_r4_2"/>
    <property type="match status" value="1"/>
</dbReference>
<evidence type="ECO:0000313" key="10">
    <source>
        <dbReference type="EMBL" id="PHU36989.1"/>
    </source>
</evidence>
<evidence type="ECO:0000256" key="6">
    <source>
        <dbReference type="SAM" id="MobiDB-lite"/>
    </source>
</evidence>
<feature type="compositionally biased region" description="Polar residues" evidence="6">
    <location>
        <begin position="293"/>
        <end position="303"/>
    </location>
</feature>
<dbReference type="InterPro" id="IPR036388">
    <property type="entry name" value="WH-like_DNA-bd_sf"/>
</dbReference>
<dbReference type="CDD" id="cd06171">
    <property type="entry name" value="Sigma70_r4"/>
    <property type="match status" value="1"/>
</dbReference>
<dbReference type="AlphaFoldDB" id="A0A2G3E180"/>
<dbReference type="GO" id="GO:0003677">
    <property type="term" value="F:DNA binding"/>
    <property type="evidence" value="ECO:0007669"/>
    <property type="project" value="UniProtKB-KW"/>
</dbReference>
<dbReference type="InterPro" id="IPR014284">
    <property type="entry name" value="RNA_pol_sigma-70_dom"/>
</dbReference>
<proteinExistence type="inferred from homology"/>
<keyword evidence="7" id="KW-0472">Membrane</keyword>
<comment type="caution">
    <text evidence="10">The sequence shown here is derived from an EMBL/GenBank/DDBJ whole genome shotgun (WGS) entry which is preliminary data.</text>
</comment>
<protein>
    <submittedName>
        <fullName evidence="10">Uncharacterized protein</fullName>
    </submittedName>
</protein>
<keyword evidence="7" id="KW-0812">Transmembrane</keyword>
<gene>
    <name evidence="10" type="ORF">CSX02_10285</name>
</gene>
<keyword evidence="11" id="KW-1185">Reference proteome</keyword>
<accession>A0A2G3E180</accession>
<keyword evidence="2" id="KW-0805">Transcription regulation</keyword>
<dbReference type="SUPFAM" id="SSF88659">
    <property type="entry name" value="Sigma3 and sigma4 domains of RNA polymerase sigma factors"/>
    <property type="match status" value="1"/>
</dbReference>
<evidence type="ECO:0000313" key="11">
    <source>
        <dbReference type="Proteomes" id="UP000224563"/>
    </source>
</evidence>
<feature type="region of interest" description="Disordered" evidence="6">
    <location>
        <begin position="293"/>
        <end position="330"/>
    </location>
</feature>
<name>A0A2G3E180_9FIRM</name>
<dbReference type="EMBL" id="PDYG01000092">
    <property type="protein sequence ID" value="PHU36989.1"/>
    <property type="molecule type" value="Genomic_DNA"/>
</dbReference>
<evidence type="ECO:0000256" key="3">
    <source>
        <dbReference type="ARBA" id="ARBA00023082"/>
    </source>
</evidence>
<dbReference type="NCBIfam" id="TIGR02937">
    <property type="entry name" value="sigma70-ECF"/>
    <property type="match status" value="1"/>
</dbReference>
<keyword evidence="3" id="KW-0731">Sigma factor</keyword>
<dbReference type="Gene3D" id="1.10.1740.10">
    <property type="match status" value="1"/>
</dbReference>
<evidence type="ECO:0000256" key="4">
    <source>
        <dbReference type="ARBA" id="ARBA00023125"/>
    </source>
</evidence>
<evidence type="ECO:0000256" key="1">
    <source>
        <dbReference type="ARBA" id="ARBA00010641"/>
    </source>
</evidence>
<keyword evidence="7" id="KW-1133">Transmembrane helix</keyword>
<keyword evidence="4" id="KW-0238">DNA-binding</keyword>
<dbReference type="PANTHER" id="PTHR43133">
    <property type="entry name" value="RNA POLYMERASE ECF-TYPE SIGMA FACTO"/>
    <property type="match status" value="1"/>
</dbReference>
<feature type="transmembrane region" description="Helical" evidence="7">
    <location>
        <begin position="266"/>
        <end position="288"/>
    </location>
</feature>
<keyword evidence="5" id="KW-0804">Transcription</keyword>
<feature type="compositionally biased region" description="Basic and acidic residues" evidence="6">
    <location>
        <begin position="304"/>
        <end position="317"/>
    </location>
</feature>
<dbReference type="GO" id="GO:0006352">
    <property type="term" value="P:DNA-templated transcription initiation"/>
    <property type="evidence" value="ECO:0007669"/>
    <property type="project" value="InterPro"/>
</dbReference>
<evidence type="ECO:0000256" key="5">
    <source>
        <dbReference type="ARBA" id="ARBA00023163"/>
    </source>
</evidence>
<sequence length="474" mass="53294">MKMSEIKKQMDDAKQREYKDLYETYYRRAYVAARQIINQHEECEDIVQESFLRCFSKMQDGVEILGFGAYIETIAKNIAKDHIKAREAKKRPDEILSSFQTEMDDGEMDLIEAHRSEIQNAIIKAGDFYQTPEELLEQKELQEIVAEILDELPDYQQEALSLYYLEGMKCREIAELYQVPVETIKSRVKQGKKKVEKKVLLFEETKGIRLHGLSGVALFLFLFRQRVSAQAATIAIPPAAGYAGVSAATHAAQTAAIAGKAVSTKVLGIAIAGVLSVGVIAGAGVGIYRSFNKESGTTQSQPADSKKQENTRERDTENTADLNDATQNTESEVLAAPEFIEVEEDVYHKYWEQHHQELIDAGSIEGDGDAVLISWPDVPNADGFEVTTVWANEEGGENPHVYEIEKTGNGTYKAADGVYKDAYDLITYQISMEVPYTDRLQFVDPCYGWKLLSVSIKSYRMNGEQKIWSEEVTR</sequence>
<dbReference type="InterPro" id="IPR039425">
    <property type="entry name" value="RNA_pol_sigma-70-like"/>
</dbReference>
<dbReference type="InterPro" id="IPR013325">
    <property type="entry name" value="RNA_pol_sigma_r2"/>
</dbReference>
<organism evidence="10 11">
    <name type="scientific">Agathobacter ruminis</name>
    <dbReference type="NCBI Taxonomy" id="1712665"/>
    <lineage>
        <taxon>Bacteria</taxon>
        <taxon>Bacillati</taxon>
        <taxon>Bacillota</taxon>
        <taxon>Clostridia</taxon>
        <taxon>Lachnospirales</taxon>
        <taxon>Lachnospiraceae</taxon>
        <taxon>Agathobacter</taxon>
    </lineage>
</organism>
<feature type="domain" description="RNA polymerase sigma factor 70 region 4 type 2" evidence="9">
    <location>
        <begin position="143"/>
        <end position="194"/>
    </location>
</feature>
<dbReference type="PANTHER" id="PTHR43133:SF8">
    <property type="entry name" value="RNA POLYMERASE SIGMA FACTOR HI_1459-RELATED"/>
    <property type="match status" value="1"/>
</dbReference>
<dbReference type="InterPro" id="IPR007627">
    <property type="entry name" value="RNA_pol_sigma70_r2"/>
</dbReference>
<reference evidence="10 11" key="1">
    <citation type="submission" date="2017-10" db="EMBL/GenBank/DDBJ databases">
        <title>Resolving the taxonomy of Roseburia spp., Eubacterium rectale and Agathobacter spp. through phylogenomic analysis.</title>
        <authorList>
            <person name="Sheridan P.O."/>
            <person name="Walker A.W."/>
            <person name="Duncan S.H."/>
            <person name="Scott K.P."/>
            <person name="Toole P.W.O."/>
            <person name="Luis P."/>
            <person name="Flint H.J."/>
        </authorList>
    </citation>
    <scope>NUCLEOTIDE SEQUENCE [LARGE SCALE GENOMIC DNA]</scope>
    <source>
        <strain evidence="10 11">JK623</strain>
    </source>
</reference>
<comment type="similarity">
    <text evidence="1">Belongs to the sigma-70 factor family. ECF subfamily.</text>
</comment>
<dbReference type="Gene3D" id="1.10.10.10">
    <property type="entry name" value="Winged helix-like DNA-binding domain superfamily/Winged helix DNA-binding domain"/>
    <property type="match status" value="1"/>
</dbReference>
<feature type="compositionally biased region" description="Polar residues" evidence="6">
    <location>
        <begin position="319"/>
        <end position="330"/>
    </location>
</feature>
<evidence type="ECO:0000256" key="2">
    <source>
        <dbReference type="ARBA" id="ARBA00023015"/>
    </source>
</evidence>
<dbReference type="SUPFAM" id="SSF88946">
    <property type="entry name" value="Sigma2 domain of RNA polymerase sigma factors"/>
    <property type="match status" value="1"/>
</dbReference>
<dbReference type="InterPro" id="IPR013324">
    <property type="entry name" value="RNA_pol_sigma_r3/r4-like"/>
</dbReference>
<dbReference type="Pfam" id="PF04542">
    <property type="entry name" value="Sigma70_r2"/>
    <property type="match status" value="1"/>
</dbReference>
<dbReference type="InterPro" id="IPR013249">
    <property type="entry name" value="RNA_pol_sigma70_r4_t2"/>
</dbReference>
<dbReference type="GO" id="GO:0016987">
    <property type="term" value="F:sigma factor activity"/>
    <property type="evidence" value="ECO:0007669"/>
    <property type="project" value="UniProtKB-KW"/>
</dbReference>
<feature type="domain" description="RNA polymerase sigma-70 region 2" evidence="8">
    <location>
        <begin position="21"/>
        <end position="86"/>
    </location>
</feature>